<proteinExistence type="predicted"/>
<comment type="catalytic activity">
    <reaction evidence="1">
        <text>ATP + protein L-histidine = ADP + protein N-phospho-L-histidine.</text>
        <dbReference type="EC" id="2.7.13.3"/>
    </reaction>
</comment>
<keyword evidence="3" id="KW-0597">Phosphoprotein</keyword>
<dbReference type="PANTHER" id="PTHR45453">
    <property type="entry name" value="PHOSPHATE REGULON SENSOR PROTEIN PHOR"/>
    <property type="match status" value="1"/>
</dbReference>
<dbReference type="SMART" id="SM00388">
    <property type="entry name" value="HisKA"/>
    <property type="match status" value="1"/>
</dbReference>
<dbReference type="GO" id="GO:0000155">
    <property type="term" value="F:phosphorelay sensor kinase activity"/>
    <property type="evidence" value="ECO:0007669"/>
    <property type="project" value="InterPro"/>
</dbReference>
<accession>A0A3P3WD43</accession>
<feature type="domain" description="Histidine kinase" evidence="8">
    <location>
        <begin position="220"/>
        <end position="421"/>
    </location>
</feature>
<dbReference type="AlphaFoldDB" id="A0A3P3WD43"/>
<reference evidence="9 10" key="1">
    <citation type="submission" date="2018-11" db="EMBL/GenBank/DDBJ databases">
        <title>Flavobacterium sp. nov., YIM 102600 draft genome.</title>
        <authorList>
            <person name="Li G."/>
            <person name="Jiang Y."/>
        </authorList>
    </citation>
    <scope>NUCLEOTIDE SEQUENCE [LARGE SCALE GENOMIC DNA]</scope>
    <source>
        <strain evidence="9 10">YIM 102600</strain>
    </source>
</reference>
<organism evidence="9 10">
    <name type="scientific">Flavobacterium macacae</name>
    <dbReference type="NCBI Taxonomy" id="2488993"/>
    <lineage>
        <taxon>Bacteria</taxon>
        <taxon>Pseudomonadati</taxon>
        <taxon>Bacteroidota</taxon>
        <taxon>Flavobacteriia</taxon>
        <taxon>Flavobacteriales</taxon>
        <taxon>Flavobacteriaceae</taxon>
        <taxon>Flavobacterium</taxon>
    </lineage>
</organism>
<evidence type="ECO:0000256" key="1">
    <source>
        <dbReference type="ARBA" id="ARBA00000085"/>
    </source>
</evidence>
<dbReference type="SUPFAM" id="SSF47384">
    <property type="entry name" value="Homodimeric domain of signal transducing histidine kinase"/>
    <property type="match status" value="1"/>
</dbReference>
<dbReference type="Proteomes" id="UP000271937">
    <property type="component" value="Unassembled WGS sequence"/>
</dbReference>
<keyword evidence="7" id="KW-0472">Membrane</keyword>
<dbReference type="InterPro" id="IPR050351">
    <property type="entry name" value="BphY/WalK/GraS-like"/>
</dbReference>
<dbReference type="Pfam" id="PF00512">
    <property type="entry name" value="HisKA"/>
    <property type="match status" value="1"/>
</dbReference>
<evidence type="ECO:0000256" key="6">
    <source>
        <dbReference type="ARBA" id="ARBA00023012"/>
    </source>
</evidence>
<keyword evidence="4" id="KW-0808">Transferase</keyword>
<evidence type="ECO:0000256" key="4">
    <source>
        <dbReference type="ARBA" id="ARBA00022679"/>
    </source>
</evidence>
<dbReference type="Pfam" id="PF02518">
    <property type="entry name" value="HATPase_c"/>
    <property type="match status" value="1"/>
</dbReference>
<dbReference type="PANTHER" id="PTHR45453:SF1">
    <property type="entry name" value="PHOSPHATE REGULON SENSOR PROTEIN PHOR"/>
    <property type="match status" value="1"/>
</dbReference>
<dbReference type="InterPro" id="IPR036097">
    <property type="entry name" value="HisK_dim/P_sf"/>
</dbReference>
<dbReference type="GO" id="GO:0016036">
    <property type="term" value="P:cellular response to phosphate starvation"/>
    <property type="evidence" value="ECO:0007669"/>
    <property type="project" value="TreeGrafter"/>
</dbReference>
<gene>
    <name evidence="9" type="ORF">EG849_06215</name>
</gene>
<evidence type="ECO:0000313" key="9">
    <source>
        <dbReference type="EMBL" id="RRJ92574.1"/>
    </source>
</evidence>
<protein>
    <recommendedName>
        <fullName evidence="2">histidine kinase</fullName>
        <ecNumber evidence="2">2.7.13.3</ecNumber>
    </recommendedName>
</protein>
<dbReference type="PROSITE" id="PS50109">
    <property type="entry name" value="HIS_KIN"/>
    <property type="match status" value="1"/>
</dbReference>
<evidence type="ECO:0000256" key="7">
    <source>
        <dbReference type="SAM" id="Phobius"/>
    </source>
</evidence>
<comment type="caution">
    <text evidence="9">The sequence shown here is derived from an EMBL/GenBank/DDBJ whole genome shotgun (WGS) entry which is preliminary data.</text>
</comment>
<dbReference type="Gene3D" id="1.10.287.130">
    <property type="match status" value="1"/>
</dbReference>
<dbReference type="EMBL" id="RQVR01000005">
    <property type="protein sequence ID" value="RRJ92574.1"/>
    <property type="molecule type" value="Genomic_DNA"/>
</dbReference>
<feature type="transmembrane region" description="Helical" evidence="7">
    <location>
        <begin position="12"/>
        <end position="36"/>
    </location>
</feature>
<evidence type="ECO:0000259" key="8">
    <source>
        <dbReference type="PROSITE" id="PS50109"/>
    </source>
</evidence>
<dbReference type="OrthoDB" id="1522504at2"/>
<feature type="transmembrane region" description="Helical" evidence="7">
    <location>
        <begin position="131"/>
        <end position="153"/>
    </location>
</feature>
<dbReference type="InterPro" id="IPR036890">
    <property type="entry name" value="HATPase_C_sf"/>
</dbReference>
<dbReference type="SUPFAM" id="SSF55874">
    <property type="entry name" value="ATPase domain of HSP90 chaperone/DNA topoisomerase II/histidine kinase"/>
    <property type="match status" value="1"/>
</dbReference>
<dbReference type="Gene3D" id="3.30.565.10">
    <property type="entry name" value="Histidine kinase-like ATPase, C-terminal domain"/>
    <property type="match status" value="1"/>
</dbReference>
<keyword evidence="6" id="KW-0902">Two-component regulatory system</keyword>
<dbReference type="InterPro" id="IPR003661">
    <property type="entry name" value="HisK_dim/P_dom"/>
</dbReference>
<dbReference type="EC" id="2.7.13.3" evidence="2"/>
<keyword evidence="5 9" id="KW-0418">Kinase</keyword>
<keyword evidence="7" id="KW-0812">Transmembrane</keyword>
<dbReference type="InterPro" id="IPR003594">
    <property type="entry name" value="HATPase_dom"/>
</dbReference>
<evidence type="ECO:0000256" key="5">
    <source>
        <dbReference type="ARBA" id="ARBA00022777"/>
    </source>
</evidence>
<keyword evidence="10" id="KW-1185">Reference proteome</keyword>
<dbReference type="GO" id="GO:0005886">
    <property type="term" value="C:plasma membrane"/>
    <property type="evidence" value="ECO:0007669"/>
    <property type="project" value="TreeGrafter"/>
</dbReference>
<keyword evidence="7" id="KW-1133">Transmembrane helix</keyword>
<dbReference type="RefSeq" id="WP_125012215.1">
    <property type="nucleotide sequence ID" value="NZ_RQVR01000005.1"/>
</dbReference>
<evidence type="ECO:0000256" key="3">
    <source>
        <dbReference type="ARBA" id="ARBA00022553"/>
    </source>
</evidence>
<sequence length="421" mass="49440">MSEKLLKKTTHTFLIFSIIILMLAAPLFYFISSWLYSYETDEILLFHKQDFIEQYQDVFTEEDIAIWNKYNRNVTILPYHELKNDSIVLEVVYDKIAKENIPYRILYAPIELKGKKYIYNERINLVEMEGMVWSISLMFLIIIAFFLVVILYVSKRSSKKIWEPFYDTIIQIRNFEIDKDKLPQFMPTEIEEFDSLNKSIERLIEKNTAIYKNQKEFVENAAHELQTPLALFQSKIDTIIQTSGLSKEQSVLLNALNNDVSRLNRLNKNLLLLSKIENDSYFEKQNYSINNYIDKNFEFFEEQAEAKNITISRHYNHQLEIETNPILIEVLINNLFLNAIRHNSKSGIIKIEIEEKTLTFSNTGAVDALSGEKLFNRFFKSDPSAKGNGLGLAIVKKITELNGWKIGYSFENDLHNFFIKF</sequence>
<dbReference type="SMART" id="SM00387">
    <property type="entry name" value="HATPase_c"/>
    <property type="match status" value="1"/>
</dbReference>
<dbReference type="GO" id="GO:0004721">
    <property type="term" value="F:phosphoprotein phosphatase activity"/>
    <property type="evidence" value="ECO:0007669"/>
    <property type="project" value="TreeGrafter"/>
</dbReference>
<evidence type="ECO:0000256" key="2">
    <source>
        <dbReference type="ARBA" id="ARBA00012438"/>
    </source>
</evidence>
<dbReference type="InterPro" id="IPR005467">
    <property type="entry name" value="His_kinase_dom"/>
</dbReference>
<evidence type="ECO:0000313" key="10">
    <source>
        <dbReference type="Proteomes" id="UP000271937"/>
    </source>
</evidence>
<name>A0A3P3WD43_9FLAO</name>